<dbReference type="InterPro" id="IPR029229">
    <property type="entry name" value="Alkyl_sulf_C"/>
</dbReference>
<keyword evidence="7" id="KW-1185">Reference proteome</keyword>
<dbReference type="InterPro" id="IPR036527">
    <property type="entry name" value="SCP2_sterol-bd_dom_sf"/>
</dbReference>
<dbReference type="AlphaFoldDB" id="A0A6C7E1G2"/>
<dbReference type="RefSeq" id="WP_015440265.1">
    <property type="nucleotide sequence ID" value="NC_020520.1"/>
</dbReference>
<dbReference type="PANTHER" id="PTHR43223">
    <property type="entry name" value="ALKYL/ARYL-SULFATASE"/>
    <property type="match status" value="1"/>
</dbReference>
<comment type="similarity">
    <text evidence="4">Belongs to the metallo-beta-lactamase superfamily. Type III sulfatase family.</text>
</comment>
<keyword evidence="3" id="KW-0862">Zinc</keyword>
<evidence type="ECO:0000313" key="7">
    <source>
        <dbReference type="Proteomes" id="UP000011863"/>
    </source>
</evidence>
<dbReference type="InterPro" id="IPR029228">
    <property type="entry name" value="Alkyl_sulf_dimr"/>
</dbReference>
<dbReference type="InterPro" id="IPR036866">
    <property type="entry name" value="RibonucZ/Hydroxyglut_hydro"/>
</dbReference>
<protein>
    <recommendedName>
        <fullName evidence="5">Metallo-beta-lactamase domain-containing protein</fullName>
    </recommendedName>
</protein>
<dbReference type="InterPro" id="IPR052195">
    <property type="entry name" value="Bact_Alkyl/Aryl-Sulfatase"/>
</dbReference>
<dbReference type="InterPro" id="IPR044097">
    <property type="entry name" value="Bds1/SdsA1_MBL-fold"/>
</dbReference>
<keyword evidence="2" id="KW-0378">Hydrolase</keyword>
<dbReference type="FunFam" id="3.60.15.30:FF:000001">
    <property type="entry name" value="Alkyl/aryl-sulfatase BDS1"/>
    <property type="match status" value="1"/>
</dbReference>
<dbReference type="Pfam" id="PF00753">
    <property type="entry name" value="Lactamase_B"/>
    <property type="match status" value="1"/>
</dbReference>
<dbReference type="SMART" id="SM00849">
    <property type="entry name" value="Lactamase_B"/>
    <property type="match status" value="1"/>
</dbReference>
<evidence type="ECO:0000256" key="1">
    <source>
        <dbReference type="ARBA" id="ARBA00022723"/>
    </source>
</evidence>
<dbReference type="PANTHER" id="PTHR43223:SF1">
    <property type="entry name" value="ALKYL_ARYL-SULFATASE BDS1"/>
    <property type="match status" value="1"/>
</dbReference>
<name>A0A6C7E1G2_ILUCY</name>
<dbReference type="GO" id="GO:0018909">
    <property type="term" value="P:dodecyl sulfate metabolic process"/>
    <property type="evidence" value="ECO:0007669"/>
    <property type="project" value="InterPro"/>
</dbReference>
<dbReference type="Gene3D" id="1.25.40.880">
    <property type="entry name" value="Alkyl sulfatase, dimerisation domain"/>
    <property type="match status" value="1"/>
</dbReference>
<dbReference type="Pfam" id="PF14863">
    <property type="entry name" value="Alkyl_sulf_dimr"/>
    <property type="match status" value="1"/>
</dbReference>
<evidence type="ECO:0000313" key="6">
    <source>
        <dbReference type="EMBL" id="BAN01017.1"/>
    </source>
</evidence>
<dbReference type="GO" id="GO:0018741">
    <property type="term" value="F:linear primary-alkylsulfatase activity"/>
    <property type="evidence" value="ECO:0007669"/>
    <property type="project" value="InterPro"/>
</dbReference>
<dbReference type="OrthoDB" id="5240502at2"/>
<evidence type="ECO:0000259" key="5">
    <source>
        <dbReference type="SMART" id="SM00849"/>
    </source>
</evidence>
<proteinExistence type="inferred from homology"/>
<keyword evidence="1" id="KW-0479">Metal-binding</keyword>
<organism evidence="6 7">
    <name type="scientific">Ilumatobacter coccineus (strain NBRC 103263 / KCTC 29153 / YM16-304)</name>
    <dbReference type="NCBI Taxonomy" id="1313172"/>
    <lineage>
        <taxon>Bacteria</taxon>
        <taxon>Bacillati</taxon>
        <taxon>Actinomycetota</taxon>
        <taxon>Acidimicrobiia</taxon>
        <taxon>Acidimicrobiales</taxon>
        <taxon>Ilumatobacteraceae</taxon>
        <taxon>Ilumatobacter</taxon>
    </lineage>
</organism>
<evidence type="ECO:0000256" key="2">
    <source>
        <dbReference type="ARBA" id="ARBA00022801"/>
    </source>
</evidence>
<dbReference type="SUPFAM" id="SSF56281">
    <property type="entry name" value="Metallo-hydrolase/oxidoreductase"/>
    <property type="match status" value="1"/>
</dbReference>
<dbReference type="GO" id="GO:0046983">
    <property type="term" value="F:protein dimerization activity"/>
    <property type="evidence" value="ECO:0007669"/>
    <property type="project" value="InterPro"/>
</dbReference>
<dbReference type="Gene3D" id="3.60.15.30">
    <property type="entry name" value="Metallo-beta-lactamase domain"/>
    <property type="match status" value="1"/>
</dbReference>
<evidence type="ECO:0000256" key="3">
    <source>
        <dbReference type="ARBA" id="ARBA00022833"/>
    </source>
</evidence>
<reference evidence="6 7" key="1">
    <citation type="journal article" date="2013" name="Int. J. Syst. Evol. Microbiol.">
        <title>Ilumatobacter nonamiense sp. nov. and Ilumatobacter coccineum sp. nov., isolated from seashore sand.</title>
        <authorList>
            <person name="Matsumoto A."/>
            <person name="Kasai H."/>
            <person name="Matsuo Y."/>
            <person name="Shizuri Y."/>
            <person name="Ichikawa N."/>
            <person name="Fujita N."/>
            <person name="Omura S."/>
            <person name="Takahashi Y."/>
        </authorList>
    </citation>
    <scope>NUCLEOTIDE SEQUENCE [LARGE SCALE GENOMIC DNA]</scope>
    <source>
        <strain evidence="7">NBRC 103263 / KCTC 29153 / YM16-304</strain>
    </source>
</reference>
<dbReference type="InterPro" id="IPR038536">
    <property type="entry name" value="Alkyl/aryl-sulf_dimr_sf"/>
</dbReference>
<dbReference type="Gene3D" id="3.30.1050.10">
    <property type="entry name" value="SCP2 sterol-binding domain"/>
    <property type="match status" value="1"/>
</dbReference>
<dbReference type="Pfam" id="PF14864">
    <property type="entry name" value="Alkyl_sulf_C"/>
    <property type="match status" value="1"/>
</dbReference>
<dbReference type="KEGG" id="aym:YM304_07030"/>
<dbReference type="InterPro" id="IPR001279">
    <property type="entry name" value="Metallo-B-lactamas"/>
</dbReference>
<dbReference type="SUPFAM" id="SSF55718">
    <property type="entry name" value="SCP-like"/>
    <property type="match status" value="1"/>
</dbReference>
<feature type="domain" description="Metallo-beta-lactamase" evidence="5">
    <location>
        <begin position="107"/>
        <end position="329"/>
    </location>
</feature>
<dbReference type="Proteomes" id="UP000011863">
    <property type="component" value="Chromosome"/>
</dbReference>
<dbReference type="GO" id="GO:0046872">
    <property type="term" value="F:metal ion binding"/>
    <property type="evidence" value="ECO:0007669"/>
    <property type="project" value="UniProtKB-KW"/>
</dbReference>
<gene>
    <name evidence="6" type="ORF">YM304_07030</name>
</gene>
<dbReference type="CDD" id="cd07710">
    <property type="entry name" value="arylsulfatase_Sdsa1-like_MBL-fold"/>
    <property type="match status" value="1"/>
</dbReference>
<sequence>MTDADPTLEPKPASDVTRRRNSAAVIDFDDDTDFAAASRGLIAQHATGRIEKNGRPVWDVAHHDFLRTDDPAPDTSHPGLWRQGKLNAIHGLFEVSDGVWQARGYDISNITFIAADNGWLIIDPLTSEECARECLELANSTLGARPVTAVIYTHSHLDHFGGMLGVTTREAVDNGDVRVIAPEGFMHEAVAENILCGPIMGRRSMYQFGPLLPFGPRGQVDAGLGKTVPMGTSGLVPPTELIHETGTELDVDGVRIVFQNTPDAEAPSEMNFFFPDHRLLCMAENCTHTLHNLYPIRGAQVRDPLSWSKYIHEAMQMWGSHTDTMFASHHWPRFGGDDVRAFLTLQRDVYRWMHDQTLRLANHGYTPDEIAATLTELPEHFTKQSHVQGYYGTVSHNVRSVYNRYLGWYDGNPANLHPHPPVEAAHRYVEMMGGADNVMRGAQRAFDEGDYRWVVEVLKHVIFDDAEHREARRLSADAMEQLGYQSESSTWRNAYLMGAFELRHGTIQLGRGGPPAMLNGMTGEQLVELMGVRFDPSRFPQTAAIVWHITDLGDPAGDGELHRLGVENSTIHHDDLTGHDAGAADVVIEVDRATLVDVVIAPERWSDHVDSGKIAVVAGDGGVAQSFLAALDNFDSANLVEP</sequence>
<evidence type="ECO:0000256" key="4">
    <source>
        <dbReference type="ARBA" id="ARBA00033751"/>
    </source>
</evidence>
<dbReference type="EMBL" id="AP012057">
    <property type="protein sequence ID" value="BAN01017.1"/>
    <property type="molecule type" value="Genomic_DNA"/>
</dbReference>
<accession>A0A6C7E1G2</accession>